<feature type="signal peptide" evidence="2">
    <location>
        <begin position="1"/>
        <end position="29"/>
    </location>
</feature>
<evidence type="ECO:0000313" key="3">
    <source>
        <dbReference type="EMBL" id="QIS22372.1"/>
    </source>
</evidence>
<organism evidence="3 4">
    <name type="scientific">Nocardia terpenica</name>
    <dbReference type="NCBI Taxonomy" id="455432"/>
    <lineage>
        <taxon>Bacteria</taxon>
        <taxon>Bacillati</taxon>
        <taxon>Actinomycetota</taxon>
        <taxon>Actinomycetes</taxon>
        <taxon>Mycobacteriales</taxon>
        <taxon>Nocardiaceae</taxon>
        <taxon>Nocardia</taxon>
    </lineage>
</organism>
<protein>
    <recommendedName>
        <fullName evidence="5">DUF732 domain-containing protein</fullName>
    </recommendedName>
</protein>
<dbReference type="AlphaFoldDB" id="A0A6G9ZA65"/>
<evidence type="ECO:0000256" key="1">
    <source>
        <dbReference type="SAM" id="MobiDB-lite"/>
    </source>
</evidence>
<accession>A0A6G9ZA65</accession>
<reference evidence="3 4" key="1">
    <citation type="journal article" date="2019" name="ACS Chem. Biol.">
        <title>Identification and Mobilization of a Cryptic Antibiotic Biosynthesis Gene Locus from a Human-Pathogenic Nocardia Isolate.</title>
        <authorList>
            <person name="Herisse M."/>
            <person name="Ishida K."/>
            <person name="Porter J.L."/>
            <person name="Howden B."/>
            <person name="Hertweck C."/>
            <person name="Stinear T.P."/>
            <person name="Pidot S.J."/>
        </authorList>
    </citation>
    <scope>NUCLEOTIDE SEQUENCE [LARGE SCALE GENOMIC DNA]</scope>
    <source>
        <strain evidence="3 4">AUSMDU00012715</strain>
    </source>
</reference>
<dbReference type="RefSeq" id="WP_167489799.1">
    <property type="nucleotide sequence ID" value="NZ_CP046173.1"/>
</dbReference>
<proteinExistence type="predicted"/>
<dbReference type="Proteomes" id="UP000500953">
    <property type="component" value="Chromosome"/>
</dbReference>
<feature type="region of interest" description="Disordered" evidence="1">
    <location>
        <begin position="29"/>
        <end position="77"/>
    </location>
</feature>
<evidence type="ECO:0000313" key="4">
    <source>
        <dbReference type="Proteomes" id="UP000500953"/>
    </source>
</evidence>
<dbReference type="EMBL" id="CP046173">
    <property type="protein sequence ID" value="QIS22372.1"/>
    <property type="molecule type" value="Genomic_DNA"/>
</dbReference>
<feature type="compositionally biased region" description="Low complexity" evidence="1">
    <location>
        <begin position="29"/>
        <end position="41"/>
    </location>
</feature>
<name>A0A6G9ZA65_9NOCA</name>
<feature type="chain" id="PRO_5039328101" description="DUF732 domain-containing protein" evidence="2">
    <location>
        <begin position="30"/>
        <end position="109"/>
    </location>
</feature>
<feature type="compositionally biased region" description="Basic and acidic residues" evidence="1">
    <location>
        <begin position="65"/>
        <end position="77"/>
    </location>
</feature>
<evidence type="ECO:0008006" key="5">
    <source>
        <dbReference type="Google" id="ProtNLM"/>
    </source>
</evidence>
<gene>
    <name evidence="3" type="ORF">F6W96_32590</name>
</gene>
<sequence length="109" mass="10895">MSQRQPVRTMIVAVSGGVLLALGSGVPGAAAANAAPAPARPVTGSDYPFGGSPRFPMGNGAEGEQGQRNKQAEKAEHLGGSAFDQAIDFGVGLVKCGANIVTDAVDCPM</sequence>
<evidence type="ECO:0000256" key="2">
    <source>
        <dbReference type="SAM" id="SignalP"/>
    </source>
</evidence>
<keyword evidence="2" id="KW-0732">Signal</keyword>